<accession>A0A090EAB1</accession>
<comment type="similarity">
    <text evidence="1 4">Belongs to the bacterial histone-like protein family.</text>
</comment>
<evidence type="ECO:0000313" key="5">
    <source>
        <dbReference type="EMBL" id="CDX26855.1"/>
    </source>
</evidence>
<dbReference type="Gene3D" id="4.10.520.10">
    <property type="entry name" value="IHF-like DNA-binding proteins"/>
    <property type="match status" value="1"/>
</dbReference>
<organism evidence="5 6">
    <name type="scientific">Mesorhizobium plurifarium</name>
    <dbReference type="NCBI Taxonomy" id="69974"/>
    <lineage>
        <taxon>Bacteria</taxon>
        <taxon>Pseudomonadati</taxon>
        <taxon>Pseudomonadota</taxon>
        <taxon>Alphaproteobacteria</taxon>
        <taxon>Hyphomicrobiales</taxon>
        <taxon>Phyllobacteriaceae</taxon>
        <taxon>Mesorhizobium</taxon>
    </lineage>
</organism>
<dbReference type="GO" id="GO:0030261">
    <property type="term" value="P:chromosome condensation"/>
    <property type="evidence" value="ECO:0007669"/>
    <property type="project" value="UniProtKB-KW"/>
</dbReference>
<dbReference type="Pfam" id="PF00216">
    <property type="entry name" value="Bac_DNA_binding"/>
    <property type="match status" value="1"/>
</dbReference>
<name>A0A090EAB1_MESPL</name>
<dbReference type="PANTHER" id="PTHR33175:SF3">
    <property type="entry name" value="DNA-BINDING PROTEIN HU-BETA"/>
    <property type="match status" value="1"/>
</dbReference>
<dbReference type="SMART" id="SM00411">
    <property type="entry name" value="BHL"/>
    <property type="match status" value="1"/>
</dbReference>
<protein>
    <submittedName>
        <fullName evidence="5">DNA-binding protein HU</fullName>
    </submittedName>
</protein>
<dbReference type="SUPFAM" id="SSF47729">
    <property type="entry name" value="IHF-like DNA-binding proteins"/>
    <property type="match status" value="1"/>
</dbReference>
<evidence type="ECO:0000256" key="2">
    <source>
        <dbReference type="ARBA" id="ARBA00023067"/>
    </source>
</evidence>
<sequence>MTTKSDIAAAVAEKIQMPKSDALRAVDAALDIIGEKLAGGDRVHLGGFGIFSVKATAARKGRNPATGAPVDIPAGRALKFKPAAELKGRI</sequence>
<reference evidence="6" key="1">
    <citation type="submission" date="2014-08" db="EMBL/GenBank/DDBJ databases">
        <authorList>
            <person name="Moulin L."/>
        </authorList>
    </citation>
    <scope>NUCLEOTIDE SEQUENCE [LARGE SCALE GENOMIC DNA]</scope>
</reference>
<dbReference type="GO" id="GO:0003677">
    <property type="term" value="F:DNA binding"/>
    <property type="evidence" value="ECO:0007669"/>
    <property type="project" value="UniProtKB-KW"/>
</dbReference>
<evidence type="ECO:0000256" key="4">
    <source>
        <dbReference type="RuleBase" id="RU003939"/>
    </source>
</evidence>
<evidence type="ECO:0000256" key="3">
    <source>
        <dbReference type="ARBA" id="ARBA00023125"/>
    </source>
</evidence>
<dbReference type="AlphaFoldDB" id="A0A090EAB1"/>
<dbReference type="PRINTS" id="PR01727">
    <property type="entry name" value="DNABINDINGHU"/>
</dbReference>
<evidence type="ECO:0000313" key="6">
    <source>
        <dbReference type="Proteomes" id="UP000045285"/>
    </source>
</evidence>
<gene>
    <name evidence="5" type="primary">hup</name>
    <name evidence="5" type="ORF">MPL3356_60590</name>
</gene>
<dbReference type="Proteomes" id="UP000045285">
    <property type="component" value="Unassembled WGS sequence"/>
</dbReference>
<keyword evidence="6" id="KW-1185">Reference proteome</keyword>
<dbReference type="CDD" id="cd13831">
    <property type="entry name" value="HU"/>
    <property type="match status" value="1"/>
</dbReference>
<keyword evidence="3 5" id="KW-0238">DNA-binding</keyword>
<keyword evidence="2" id="KW-0226">DNA condensation</keyword>
<proteinExistence type="inferred from homology"/>
<dbReference type="PANTHER" id="PTHR33175">
    <property type="entry name" value="DNA-BINDING PROTEIN HU"/>
    <property type="match status" value="1"/>
</dbReference>
<dbReference type="InterPro" id="IPR010992">
    <property type="entry name" value="IHF-like_DNA-bd_dom_sf"/>
</dbReference>
<dbReference type="InterPro" id="IPR000119">
    <property type="entry name" value="Hist_DNA-bd"/>
</dbReference>
<evidence type="ECO:0000256" key="1">
    <source>
        <dbReference type="ARBA" id="ARBA00010529"/>
    </source>
</evidence>
<dbReference type="GO" id="GO:0030527">
    <property type="term" value="F:structural constituent of chromatin"/>
    <property type="evidence" value="ECO:0007669"/>
    <property type="project" value="InterPro"/>
</dbReference>
<dbReference type="EMBL" id="CCMZ01000056">
    <property type="protein sequence ID" value="CDX26855.1"/>
    <property type="molecule type" value="Genomic_DNA"/>
</dbReference>